<dbReference type="GO" id="GO:0008199">
    <property type="term" value="F:ferric iron binding"/>
    <property type="evidence" value="ECO:0007669"/>
    <property type="project" value="InterPro"/>
</dbReference>
<evidence type="ECO:0000256" key="1">
    <source>
        <dbReference type="ARBA" id="ARBA00001970"/>
    </source>
</evidence>
<dbReference type="EMBL" id="WXEW01000002">
    <property type="protein sequence ID" value="NAS21820.1"/>
    <property type="molecule type" value="Genomic_DNA"/>
</dbReference>
<evidence type="ECO:0000256" key="2">
    <source>
        <dbReference type="ARBA" id="ARBA00013107"/>
    </source>
</evidence>
<dbReference type="GO" id="GO:0005829">
    <property type="term" value="C:cytosol"/>
    <property type="evidence" value="ECO:0007669"/>
    <property type="project" value="TreeGrafter"/>
</dbReference>
<comment type="cofactor">
    <cofactor evidence="1">
        <name>heme b</name>
        <dbReference type="ChEBI" id="CHEBI:60344"/>
    </cofactor>
</comment>
<dbReference type="EC" id="1.16.3.1" evidence="2"/>
<evidence type="ECO:0000256" key="3">
    <source>
        <dbReference type="ARBA" id="ARBA00022434"/>
    </source>
</evidence>
<feature type="domain" description="Ferritin-like diiron" evidence="7">
    <location>
        <begin position="1"/>
        <end position="138"/>
    </location>
</feature>
<evidence type="ECO:0000259" key="7">
    <source>
        <dbReference type="PROSITE" id="PS50905"/>
    </source>
</evidence>
<keyword evidence="3" id="KW-0409">Iron storage</keyword>
<dbReference type="GO" id="GO:0004322">
    <property type="term" value="F:ferroxidase activity"/>
    <property type="evidence" value="ECO:0007669"/>
    <property type="project" value="UniProtKB-EC"/>
</dbReference>
<keyword evidence="4" id="KW-0408">Iron</keyword>
<organism evidence="8 9">
    <name type="scientific">Herbidospora solisilvae</name>
    <dbReference type="NCBI Taxonomy" id="2696284"/>
    <lineage>
        <taxon>Bacteria</taxon>
        <taxon>Bacillati</taxon>
        <taxon>Actinomycetota</taxon>
        <taxon>Actinomycetes</taxon>
        <taxon>Streptosporangiales</taxon>
        <taxon>Streptosporangiaceae</taxon>
        <taxon>Herbidospora</taxon>
    </lineage>
</organism>
<comment type="catalytic activity">
    <reaction evidence="5">
        <text>Fe(2+)(in) = Fe(2+)(out)</text>
        <dbReference type="Rhea" id="RHEA:28486"/>
        <dbReference type="ChEBI" id="CHEBI:29033"/>
    </reaction>
</comment>
<name>A0A7C9J2E0_9ACTN</name>
<dbReference type="AlphaFoldDB" id="A0A7C9J2E0"/>
<dbReference type="PANTHER" id="PTHR30295">
    <property type="entry name" value="BACTERIOFERRITIN"/>
    <property type="match status" value="1"/>
</dbReference>
<dbReference type="Proteomes" id="UP000479526">
    <property type="component" value="Unassembled WGS sequence"/>
</dbReference>
<evidence type="ECO:0000256" key="4">
    <source>
        <dbReference type="ARBA" id="ARBA00023004"/>
    </source>
</evidence>
<dbReference type="InterPro" id="IPR009078">
    <property type="entry name" value="Ferritin-like_SF"/>
</dbReference>
<dbReference type="Gene3D" id="1.20.1260.10">
    <property type="match status" value="1"/>
</dbReference>
<protein>
    <recommendedName>
        <fullName evidence="2">ferroxidase</fullName>
        <ecNumber evidence="2">1.16.3.1</ecNumber>
    </recommendedName>
</protein>
<evidence type="ECO:0000256" key="5">
    <source>
        <dbReference type="ARBA" id="ARBA00036243"/>
    </source>
</evidence>
<accession>A0A7C9J2E0</accession>
<keyword evidence="9" id="KW-1185">Reference proteome</keyword>
<reference evidence="8 9" key="1">
    <citation type="submission" date="2020-01" db="EMBL/GenBank/DDBJ databases">
        <title>Herbidospora sp. NEAU-GS84 nov., a novel actinomycete isolated from soil.</title>
        <authorList>
            <person name="Han L."/>
        </authorList>
    </citation>
    <scope>NUCLEOTIDE SEQUENCE [LARGE SCALE GENOMIC DNA]</scope>
    <source>
        <strain evidence="8 9">NEAU-GS84</strain>
    </source>
</reference>
<dbReference type="CDD" id="cd00657">
    <property type="entry name" value="Ferritin_like"/>
    <property type="match status" value="1"/>
</dbReference>
<dbReference type="RefSeq" id="WP_161479213.1">
    <property type="nucleotide sequence ID" value="NZ_WXEW01000002.1"/>
</dbReference>
<comment type="caution">
    <text evidence="8">The sequence shown here is derived from an EMBL/GenBank/DDBJ whole genome shotgun (WGS) entry which is preliminary data.</text>
</comment>
<dbReference type="Pfam" id="PF00210">
    <property type="entry name" value="Ferritin"/>
    <property type="match status" value="1"/>
</dbReference>
<sequence>MDKQAFIALLNEDLESEYRSIVQYTQHAATIKGAEYQPIVEEMRAHLSQELEHASALAEQIDFLGGVPSVKVPHIPDAHDGAAALRLDLELEETQLVRYRERVEQAIALGLPDVAEALRPLLQQTQDHVMDLQGALGR</sequence>
<dbReference type="PROSITE" id="PS50905">
    <property type="entry name" value="FERRITIN_LIKE"/>
    <property type="match status" value="1"/>
</dbReference>
<evidence type="ECO:0000313" key="9">
    <source>
        <dbReference type="Proteomes" id="UP000479526"/>
    </source>
</evidence>
<evidence type="ECO:0000256" key="6">
    <source>
        <dbReference type="SAM" id="Coils"/>
    </source>
</evidence>
<dbReference type="InterPro" id="IPR012347">
    <property type="entry name" value="Ferritin-like"/>
</dbReference>
<dbReference type="InterPro" id="IPR009040">
    <property type="entry name" value="Ferritin-like_diiron"/>
</dbReference>
<feature type="coiled-coil region" evidence="6">
    <location>
        <begin position="82"/>
        <end position="109"/>
    </location>
</feature>
<proteinExistence type="predicted"/>
<dbReference type="GO" id="GO:0020037">
    <property type="term" value="F:heme binding"/>
    <property type="evidence" value="ECO:0007669"/>
    <property type="project" value="TreeGrafter"/>
</dbReference>
<dbReference type="GO" id="GO:0006879">
    <property type="term" value="P:intracellular iron ion homeostasis"/>
    <property type="evidence" value="ECO:0007669"/>
    <property type="project" value="UniProtKB-KW"/>
</dbReference>
<dbReference type="SUPFAM" id="SSF47240">
    <property type="entry name" value="Ferritin-like"/>
    <property type="match status" value="1"/>
</dbReference>
<evidence type="ECO:0000313" key="8">
    <source>
        <dbReference type="EMBL" id="NAS21820.1"/>
    </source>
</evidence>
<gene>
    <name evidence="8" type="ORF">GT755_09005</name>
</gene>
<dbReference type="PANTHER" id="PTHR30295:SF0">
    <property type="entry name" value="BACTERIOFERRITIN"/>
    <property type="match status" value="1"/>
</dbReference>
<dbReference type="InterPro" id="IPR008331">
    <property type="entry name" value="Ferritin_DPS_dom"/>
</dbReference>
<keyword evidence="6" id="KW-0175">Coiled coil</keyword>